<dbReference type="InterPro" id="IPR024079">
    <property type="entry name" value="MetalloPept_cat_dom_sf"/>
</dbReference>
<evidence type="ECO:0000313" key="8">
    <source>
        <dbReference type="Proteomes" id="UP000827724"/>
    </source>
</evidence>
<sequence length="382" mass="41220">MLRPGSPSAGTPMAEQVLATSTTIPRDTSSPWSPLDCRVTVTGDGGHGASLCESGGSSSEGATSASASADDTGDASTDATGVTDADAGDDEVKGRRCVARLEAVPNLVWPCAPAHGQTLLRYGPVLKIEDDGQQAGDGNPTPGPGPGDDAMPAEPPIPLIPGSSDRGRTTRYRCAFVTQGCDEARVGLGDHVPRWRENVELKYIVRDESFPTASAAALVAAAAAKAISMWQGIGPRFTQVRRDEPASFEIKYKHSPKYKNSDSTYARAFFPQACPSNLLVYRRALDNADFLANILAHEFGHILGLRHGFVEASCLSVQFGNRGTQSVMNYYDKPSKHLVGEWDLEDLRMFYAYRKEKIDELPIIDVEPQLYTFNRDGTITEH</sequence>
<dbReference type="GO" id="GO:0031012">
    <property type="term" value="C:extracellular matrix"/>
    <property type="evidence" value="ECO:0007669"/>
    <property type="project" value="InterPro"/>
</dbReference>
<keyword evidence="1" id="KW-0645">Protease</keyword>
<feature type="domain" description="Peptidase M10 metallopeptidase" evidence="6">
    <location>
        <begin position="194"/>
        <end position="320"/>
    </location>
</feature>
<evidence type="ECO:0000256" key="5">
    <source>
        <dbReference type="SAM" id="MobiDB-lite"/>
    </source>
</evidence>
<keyword evidence="2" id="KW-0479">Metal-binding</keyword>
<reference evidence="7" key="1">
    <citation type="submission" date="2021-08" db="EMBL/GenBank/DDBJ databases">
        <title>Chromosome-Level Trichoderma cornu-damae using Hi-C Data.</title>
        <authorList>
            <person name="Kim C.S."/>
        </authorList>
    </citation>
    <scope>NUCLEOTIDE SEQUENCE</scope>
    <source>
        <strain evidence="7">KA19-0412C</strain>
    </source>
</reference>
<evidence type="ECO:0000256" key="3">
    <source>
        <dbReference type="ARBA" id="ARBA00022801"/>
    </source>
</evidence>
<dbReference type="Pfam" id="PF00413">
    <property type="entry name" value="Peptidase_M10"/>
    <property type="match status" value="1"/>
</dbReference>
<dbReference type="AlphaFoldDB" id="A0A9P8TUV2"/>
<evidence type="ECO:0000256" key="4">
    <source>
        <dbReference type="ARBA" id="ARBA00022833"/>
    </source>
</evidence>
<evidence type="ECO:0000259" key="6">
    <source>
        <dbReference type="Pfam" id="PF00413"/>
    </source>
</evidence>
<dbReference type="Gene3D" id="3.40.390.10">
    <property type="entry name" value="Collagenase (Catalytic Domain)"/>
    <property type="match status" value="1"/>
</dbReference>
<keyword evidence="3" id="KW-0378">Hydrolase</keyword>
<proteinExistence type="predicted"/>
<keyword evidence="4" id="KW-0862">Zinc</keyword>
<dbReference type="GO" id="GO:0004222">
    <property type="term" value="F:metalloendopeptidase activity"/>
    <property type="evidence" value="ECO:0007669"/>
    <property type="project" value="InterPro"/>
</dbReference>
<evidence type="ECO:0000256" key="2">
    <source>
        <dbReference type="ARBA" id="ARBA00022723"/>
    </source>
</evidence>
<evidence type="ECO:0000313" key="7">
    <source>
        <dbReference type="EMBL" id="KAH6608901.1"/>
    </source>
</evidence>
<feature type="compositionally biased region" description="Polar residues" evidence="5">
    <location>
        <begin position="18"/>
        <end position="32"/>
    </location>
</feature>
<dbReference type="GO" id="GO:0008270">
    <property type="term" value="F:zinc ion binding"/>
    <property type="evidence" value="ECO:0007669"/>
    <property type="project" value="InterPro"/>
</dbReference>
<evidence type="ECO:0000256" key="1">
    <source>
        <dbReference type="ARBA" id="ARBA00022670"/>
    </source>
</evidence>
<feature type="compositionally biased region" description="Low complexity" evidence="5">
    <location>
        <begin position="54"/>
        <end position="85"/>
    </location>
</feature>
<gene>
    <name evidence="7" type="ORF">Trco_002247</name>
</gene>
<accession>A0A9P8TUV2</accession>
<comment type="caution">
    <text evidence="7">The sequence shown here is derived from an EMBL/GenBank/DDBJ whole genome shotgun (WGS) entry which is preliminary data.</text>
</comment>
<feature type="region of interest" description="Disordered" evidence="5">
    <location>
        <begin position="1"/>
        <end position="90"/>
    </location>
</feature>
<organism evidence="7 8">
    <name type="scientific">Trichoderma cornu-damae</name>
    <dbReference type="NCBI Taxonomy" id="654480"/>
    <lineage>
        <taxon>Eukaryota</taxon>
        <taxon>Fungi</taxon>
        <taxon>Dikarya</taxon>
        <taxon>Ascomycota</taxon>
        <taxon>Pezizomycotina</taxon>
        <taxon>Sordariomycetes</taxon>
        <taxon>Hypocreomycetidae</taxon>
        <taxon>Hypocreales</taxon>
        <taxon>Hypocreaceae</taxon>
        <taxon>Trichoderma</taxon>
    </lineage>
</organism>
<protein>
    <submittedName>
        <fullName evidence="7">Matrix metallo ase-11</fullName>
    </submittedName>
</protein>
<dbReference type="Proteomes" id="UP000827724">
    <property type="component" value="Unassembled WGS sequence"/>
</dbReference>
<dbReference type="EMBL" id="JAIWOZ010000002">
    <property type="protein sequence ID" value="KAH6608901.1"/>
    <property type="molecule type" value="Genomic_DNA"/>
</dbReference>
<feature type="region of interest" description="Disordered" evidence="5">
    <location>
        <begin position="129"/>
        <end position="164"/>
    </location>
</feature>
<keyword evidence="8" id="KW-1185">Reference proteome</keyword>
<dbReference type="SUPFAM" id="SSF55486">
    <property type="entry name" value="Metalloproteases ('zincins'), catalytic domain"/>
    <property type="match status" value="1"/>
</dbReference>
<dbReference type="InterPro" id="IPR001818">
    <property type="entry name" value="Pept_M10_metallopeptidase"/>
</dbReference>
<dbReference type="GO" id="GO:0006508">
    <property type="term" value="P:proteolysis"/>
    <property type="evidence" value="ECO:0007669"/>
    <property type="project" value="UniProtKB-KW"/>
</dbReference>
<name>A0A9P8TUV2_9HYPO</name>
<dbReference type="OrthoDB" id="406838at2759"/>